<sequence>MSTGKRLIVEGIDDQYTVINLLARHGVDWNNKKTRVEIDNAKGWTEALTALPTTIKSYERIGIILDADLSVENRWQSVCDRINAVMNDLGLSVSLPTEPDKAGTIIPLNNKCVGIWLMPNNQTIGKLEDFLSYLIPEQDYCWEYAQQATAEARKKGAMFSELDKIKACVHTWLAWQKESGLPFGTAIKARYFSHDTPEALTFVNWFNRLFFKDYL</sequence>
<organism evidence="1 2">
    <name type="scientific">Beggiatoa alba B18LD</name>
    <dbReference type="NCBI Taxonomy" id="395493"/>
    <lineage>
        <taxon>Bacteria</taxon>
        <taxon>Pseudomonadati</taxon>
        <taxon>Pseudomonadota</taxon>
        <taxon>Gammaproteobacteria</taxon>
        <taxon>Thiotrichales</taxon>
        <taxon>Thiotrichaceae</taxon>
        <taxon>Beggiatoa</taxon>
    </lineage>
</organism>
<evidence type="ECO:0000313" key="2">
    <source>
        <dbReference type="Proteomes" id="UP000005744"/>
    </source>
</evidence>
<dbReference type="EMBL" id="JH600070">
    <property type="protein sequence ID" value="EIJ42292.1"/>
    <property type="molecule type" value="Genomic_DNA"/>
</dbReference>
<gene>
    <name evidence="1" type="ORF">BegalDRAFT_1398</name>
</gene>
<dbReference type="InterPro" id="IPR024508">
    <property type="entry name" value="DUF3226"/>
</dbReference>
<dbReference type="Pfam" id="PF11536">
    <property type="entry name" value="DUF3226"/>
    <property type="match status" value="1"/>
</dbReference>
<dbReference type="eggNOG" id="ENOG50310W8">
    <property type="taxonomic scope" value="Bacteria"/>
</dbReference>
<reference evidence="1 2" key="1">
    <citation type="submission" date="2011-11" db="EMBL/GenBank/DDBJ databases">
        <title>Improved High-Quality Draft sequence of Beggiatoa alba B18lD.</title>
        <authorList>
            <consortium name="US DOE Joint Genome Institute"/>
            <person name="Lucas S."/>
            <person name="Han J."/>
            <person name="Lapidus A."/>
            <person name="Cheng J.-F."/>
            <person name="Goodwin L."/>
            <person name="Pitluck S."/>
            <person name="Peters L."/>
            <person name="Mikhailova N."/>
            <person name="Held B."/>
            <person name="Detter J.C."/>
            <person name="Han C."/>
            <person name="Tapia R."/>
            <person name="Land M."/>
            <person name="Hauser L."/>
            <person name="Kyrpides N."/>
            <person name="Ivanova N."/>
            <person name="Pagani I."/>
            <person name="Samuel K."/>
            <person name="Teske A."/>
            <person name="Mueller J."/>
            <person name="Woyke T."/>
        </authorList>
    </citation>
    <scope>NUCLEOTIDE SEQUENCE [LARGE SCALE GENOMIC DNA]</scope>
    <source>
        <strain evidence="1 2">B18LD</strain>
    </source>
</reference>
<proteinExistence type="predicted"/>
<name>I3CF99_9GAMM</name>
<protein>
    <recommendedName>
        <fullName evidence="3">DUF4435 domain-containing protein</fullName>
    </recommendedName>
</protein>
<evidence type="ECO:0008006" key="3">
    <source>
        <dbReference type="Google" id="ProtNLM"/>
    </source>
</evidence>
<dbReference type="OrthoDB" id="530493at2"/>
<dbReference type="Proteomes" id="UP000005744">
    <property type="component" value="Unassembled WGS sequence"/>
</dbReference>
<accession>I3CF99</accession>
<dbReference type="HOGENOM" id="CLU_1264732_0_0_6"/>
<dbReference type="RefSeq" id="WP_002685106.1">
    <property type="nucleotide sequence ID" value="NZ_JH600070.1"/>
</dbReference>
<dbReference type="AlphaFoldDB" id="I3CF99"/>
<dbReference type="STRING" id="395493.BegalDRAFT_1398"/>
<evidence type="ECO:0000313" key="1">
    <source>
        <dbReference type="EMBL" id="EIJ42292.1"/>
    </source>
</evidence>
<keyword evidence="2" id="KW-1185">Reference proteome</keyword>